<keyword evidence="2 6" id="KW-0132">Cell division</keyword>
<accession>A0A1L6XEF0</accession>
<dbReference type="PANTHER" id="PTHR37820:SF1">
    <property type="entry name" value="CELL DIVISION PROTEIN FTSQ"/>
    <property type="match status" value="1"/>
</dbReference>
<keyword evidence="4 6" id="KW-1133">Transmembrane helix</keyword>
<dbReference type="InterPro" id="IPR050487">
    <property type="entry name" value="FtsQ_DivIB"/>
</dbReference>
<dbReference type="PANTHER" id="PTHR37820">
    <property type="entry name" value="CELL DIVISION PROTEIN DIVIB"/>
    <property type="match status" value="1"/>
</dbReference>
<dbReference type="HAMAP" id="MF_00912">
    <property type="entry name" value="DivIB"/>
    <property type="match status" value="1"/>
</dbReference>
<sequence>MTTKKDPQKEITPWLNYQGKAQKKKVQSKKVGKSLTKLQRTRRRNIFLKLGLLLTISVLVVAGLAYYLSPYSLVQKIEVQNKSDLTDAEVVQTSGINSGDHILFTYVSQNSVKQRLTKRYPSIKDVHLEIELPTTVKLRLVQHRTVAYLKQGLVYRKILQNGQIATENLPETQIKPLPVFIGYDKADDLTADLKTFKKIPKDIRNGIKYINERVAKDTQMVLVMKDGNVILGDKRTLGNKITLYPKIKVSLKAASLVDLEIGAFSKPLSENDKKTYNS</sequence>
<keyword evidence="6" id="KW-0472">Membrane</keyword>
<keyword evidence="3 6" id="KW-0812">Transmembrane</keyword>
<feature type="domain" description="POTRA" evidence="7">
    <location>
        <begin position="74"/>
        <end position="141"/>
    </location>
</feature>
<comment type="subcellular location">
    <subcellularLocation>
        <location evidence="6">Cell membrane</location>
        <topology evidence="6">Single-pass type II membrane protein</topology>
    </subcellularLocation>
    <text evidence="6">Localizes to the division septum.</text>
</comment>
<evidence type="ECO:0000313" key="9">
    <source>
        <dbReference type="Proteomes" id="UP000185499"/>
    </source>
</evidence>
<dbReference type="KEGG" id="lah:LA20533_07520"/>
<evidence type="ECO:0000256" key="6">
    <source>
        <dbReference type="HAMAP-Rule" id="MF_00912"/>
    </source>
</evidence>
<dbReference type="EMBL" id="CP018888">
    <property type="protein sequence ID" value="APT19346.1"/>
    <property type="molecule type" value="Genomic_DNA"/>
</dbReference>
<evidence type="ECO:0000256" key="4">
    <source>
        <dbReference type="ARBA" id="ARBA00022989"/>
    </source>
</evidence>
<evidence type="ECO:0000256" key="1">
    <source>
        <dbReference type="ARBA" id="ARBA00022475"/>
    </source>
</evidence>
<dbReference type="GO" id="GO:0043093">
    <property type="term" value="P:FtsZ-dependent cytokinesis"/>
    <property type="evidence" value="ECO:0007669"/>
    <property type="project" value="UniProtKB-UniRule"/>
</dbReference>
<keyword evidence="5 6" id="KW-0131">Cell cycle</keyword>
<dbReference type="Gene3D" id="3.40.50.10960">
    <property type="match status" value="1"/>
</dbReference>
<evidence type="ECO:0000256" key="3">
    <source>
        <dbReference type="ARBA" id="ARBA00022692"/>
    </source>
</evidence>
<gene>
    <name evidence="6" type="primary">divIB</name>
    <name evidence="8" type="ORF">LA20533_07520</name>
</gene>
<protein>
    <recommendedName>
        <fullName evidence="6">Cell division protein DivIB</fullName>
    </recommendedName>
</protein>
<reference evidence="8 9" key="1">
    <citation type="submission" date="2016-12" db="EMBL/GenBank/DDBJ databases">
        <title>The whole genome sequencing and assembly of Lactobacillus amylophilus DSM 20533T strain.</title>
        <authorList>
            <person name="Lee Y.-J."/>
            <person name="Yi H."/>
            <person name="Bahn Y.-S."/>
            <person name="Kim J.F."/>
            <person name="Lee D.-W."/>
        </authorList>
    </citation>
    <scope>NUCLEOTIDE SEQUENCE [LARGE SCALE GENOMIC DNA]</scope>
    <source>
        <strain evidence="8 9">DSM 20533</strain>
    </source>
</reference>
<keyword evidence="1 6" id="KW-1003">Cell membrane</keyword>
<dbReference type="InterPro" id="IPR013685">
    <property type="entry name" value="POTRA_FtsQ_type"/>
</dbReference>
<dbReference type="InterPro" id="IPR026580">
    <property type="entry name" value="DivIB"/>
</dbReference>
<comment type="similarity">
    <text evidence="6">Belongs to the FtsQ/DivIB family. DivIB subfamily.</text>
</comment>
<dbReference type="Proteomes" id="UP000185499">
    <property type="component" value="Chromosome"/>
</dbReference>
<evidence type="ECO:0000259" key="7">
    <source>
        <dbReference type="Pfam" id="PF08478"/>
    </source>
</evidence>
<comment type="function">
    <text evidence="6">Cell division protein that may be involved in stabilizing or promoting the assembly of the division complex.</text>
</comment>
<evidence type="ECO:0000256" key="2">
    <source>
        <dbReference type="ARBA" id="ARBA00022618"/>
    </source>
</evidence>
<evidence type="ECO:0000313" key="8">
    <source>
        <dbReference type="EMBL" id="APT19346.1"/>
    </source>
</evidence>
<evidence type="ECO:0000256" key="5">
    <source>
        <dbReference type="ARBA" id="ARBA00023306"/>
    </source>
</evidence>
<dbReference type="GO" id="GO:0032153">
    <property type="term" value="C:cell division site"/>
    <property type="evidence" value="ECO:0007669"/>
    <property type="project" value="UniProtKB-UniRule"/>
</dbReference>
<keyword evidence="9" id="KW-1185">Reference proteome</keyword>
<proteinExistence type="inferred from homology"/>
<dbReference type="GO" id="GO:0005886">
    <property type="term" value="C:plasma membrane"/>
    <property type="evidence" value="ECO:0007669"/>
    <property type="project" value="UniProtKB-SubCell"/>
</dbReference>
<name>A0A1L6XEF0_9LACO</name>
<dbReference type="AlphaFoldDB" id="A0A1L6XEF0"/>
<dbReference type="Pfam" id="PF08478">
    <property type="entry name" value="POTRA_1"/>
    <property type="match status" value="1"/>
</dbReference>
<feature type="transmembrane region" description="Helical" evidence="6">
    <location>
        <begin position="46"/>
        <end position="68"/>
    </location>
</feature>
<organism evidence="8 9">
    <name type="scientific">Amylolactobacillus amylophilus DSM 20533 = JCM 1125</name>
    <dbReference type="NCBI Taxonomy" id="1423721"/>
    <lineage>
        <taxon>Bacteria</taxon>
        <taxon>Bacillati</taxon>
        <taxon>Bacillota</taxon>
        <taxon>Bacilli</taxon>
        <taxon>Lactobacillales</taxon>
        <taxon>Lactobacillaceae</taxon>
        <taxon>Amylolactobacillus</taxon>
    </lineage>
</organism>